<keyword evidence="3" id="KW-1185">Reference proteome</keyword>
<reference evidence="2" key="2">
    <citation type="submission" date="2024-04" db="EMBL/GenBank/DDBJ databases">
        <authorList>
            <person name="Chen Y."/>
            <person name="Shah S."/>
            <person name="Dougan E. K."/>
            <person name="Thang M."/>
            <person name="Chan C."/>
        </authorList>
    </citation>
    <scope>NUCLEOTIDE SEQUENCE [LARGE SCALE GENOMIC DNA]</scope>
</reference>
<dbReference type="EMBL" id="CAMXCT010005979">
    <property type="protein sequence ID" value="CAI4013656.1"/>
    <property type="molecule type" value="Genomic_DNA"/>
</dbReference>
<protein>
    <submittedName>
        <fullName evidence="1">Uncharacterized protein</fullName>
    </submittedName>
</protein>
<dbReference type="AlphaFoldDB" id="A0A9P1DP21"/>
<dbReference type="EMBL" id="CAMXCT020005979">
    <property type="protein sequence ID" value="CAL1167031.1"/>
    <property type="molecule type" value="Genomic_DNA"/>
</dbReference>
<evidence type="ECO:0000313" key="1">
    <source>
        <dbReference type="EMBL" id="CAI4013656.1"/>
    </source>
</evidence>
<dbReference type="OrthoDB" id="433122at2759"/>
<gene>
    <name evidence="1" type="ORF">C1SCF055_LOCUS38613</name>
</gene>
<accession>A0A9P1DP21</accession>
<evidence type="ECO:0000313" key="2">
    <source>
        <dbReference type="EMBL" id="CAL1167031.1"/>
    </source>
</evidence>
<name>A0A9P1DP21_9DINO</name>
<proteinExistence type="predicted"/>
<organism evidence="1">
    <name type="scientific">Cladocopium goreaui</name>
    <dbReference type="NCBI Taxonomy" id="2562237"/>
    <lineage>
        <taxon>Eukaryota</taxon>
        <taxon>Sar</taxon>
        <taxon>Alveolata</taxon>
        <taxon>Dinophyceae</taxon>
        <taxon>Suessiales</taxon>
        <taxon>Symbiodiniaceae</taxon>
        <taxon>Cladocopium</taxon>
    </lineage>
</organism>
<reference evidence="1" key="1">
    <citation type="submission" date="2022-10" db="EMBL/GenBank/DDBJ databases">
        <authorList>
            <person name="Chen Y."/>
            <person name="Dougan E. K."/>
            <person name="Chan C."/>
            <person name="Rhodes N."/>
            <person name="Thang M."/>
        </authorList>
    </citation>
    <scope>NUCLEOTIDE SEQUENCE</scope>
</reference>
<comment type="caution">
    <text evidence="1">The sequence shown here is derived from an EMBL/GenBank/DDBJ whole genome shotgun (WGS) entry which is preliminary data.</text>
</comment>
<dbReference type="EMBL" id="CAMXCT030005979">
    <property type="protein sequence ID" value="CAL4800968.1"/>
    <property type="molecule type" value="Genomic_DNA"/>
</dbReference>
<dbReference type="Proteomes" id="UP001152797">
    <property type="component" value="Unassembled WGS sequence"/>
</dbReference>
<evidence type="ECO:0000313" key="3">
    <source>
        <dbReference type="Proteomes" id="UP001152797"/>
    </source>
</evidence>
<sequence>MPRAFSAWAKEKVSNTLPKCFLVDNTDLKSSSSGLRYRKSPFFGETSKSKPASVVHWNSLVYGDLDADGNWLKLQDGQYLPVYSSNGIRVLQPIKAAEETSPVATVTTVTVGCLQVPSHLERQGIDADALIDAGPGAFYQVVAERVALRSGPSLGAPVLGQVPRGGEVELFGWDETRQWRRCVDHRLSRSGWILLDHPELGPMVRPLGEKLCVRPLNVIAVAAAEGRLQDLETFLKNSEELDFWDPRGSALVLAAERGQISSCLRLLHAGATATEADLAMARIAKAEIVTLCQLRPEELEELMNISKVGEDEMQQILRRKHRERDEDVKANSKASNLYEVCYSSVWIRREPHVEAAQVSKRIKGQQLNIEEFDESGEWGRVVFKTSEGMDEGWMLITHPELGALLRPVEDTESVRPAG</sequence>